<reference evidence="2" key="1">
    <citation type="submission" date="2021-01" db="EMBL/GenBank/DDBJ databases">
        <authorList>
            <person name="Corre E."/>
            <person name="Pelletier E."/>
            <person name="Niang G."/>
            <person name="Scheremetjew M."/>
            <person name="Finn R."/>
            <person name="Kale V."/>
            <person name="Holt S."/>
            <person name="Cochrane G."/>
            <person name="Meng A."/>
            <person name="Brown T."/>
            <person name="Cohen L."/>
        </authorList>
    </citation>
    <scope>NUCLEOTIDE SEQUENCE</scope>
    <source>
        <strain evidence="2">WS</strain>
    </source>
</reference>
<feature type="compositionally biased region" description="Acidic residues" evidence="1">
    <location>
        <begin position="107"/>
        <end position="116"/>
    </location>
</feature>
<gene>
    <name evidence="2" type="ORF">PCOS0759_LOCUS8000</name>
</gene>
<feature type="compositionally biased region" description="Polar residues" evidence="1">
    <location>
        <begin position="164"/>
        <end position="182"/>
    </location>
</feature>
<name>A0A7S1KTC3_9EUKA</name>
<accession>A0A7S1KTC3</accession>
<feature type="compositionally biased region" description="Basic and acidic residues" evidence="1">
    <location>
        <begin position="478"/>
        <end position="488"/>
    </location>
</feature>
<feature type="compositionally biased region" description="Polar residues" evidence="1">
    <location>
        <begin position="444"/>
        <end position="459"/>
    </location>
</feature>
<feature type="region of interest" description="Disordered" evidence="1">
    <location>
        <begin position="1"/>
        <end position="182"/>
    </location>
</feature>
<feature type="compositionally biased region" description="Polar residues" evidence="1">
    <location>
        <begin position="86"/>
        <end position="101"/>
    </location>
</feature>
<sequence>MQQYPPTSDLLPPGVSLNQQNTRSSQNHNRNSRLPPIDSLPSKITRLDRKNHPYNKEIWGNSRVNQAGQQGTRASLNKKMQHNRDSLTSQSHSTGADTIESSGGGEDFVEDEYDESGMDRGRAAEPFQQGKVRRPQANTSHTKARRRRTATSGGATAKRRSRPRTSSQAALTTAPSSPQFITQEQKQERIQKKIQQSMQKSAKMSVYRLMQRRLLKEDYELNREQKRQEDLAYKHKQVRKWKKKLKKSPFAVDLLADSERVEEENRIRRIMAKKKKRMETKRLEQLKQNLLMNALLEEQQQMQQKMLHQQYIQQHQYRQQQNAEYATGADQLGMHPQDDYFYSDEQQGYADLADDSQHDFHAASYAEHDDENASAQNGGEPSDDRFRYMEREHADLADDSQHNFHASSYAGHGDENAATQSGGEPADDQFRHIEQERVYINNDAKQSIDANNASPSPQLDENFDEDYDQMQEEFEEENGGKDNTDKDQLAQQQESTDPYKEDSFLEEGNDDDNFDADKADFNLDESEFNDAEFQQFEQLESLQDLEKLRRDTLRRFSEGQAI</sequence>
<dbReference type="EMBL" id="HBGD01009743">
    <property type="protein sequence ID" value="CAD9084746.1"/>
    <property type="molecule type" value="Transcribed_RNA"/>
</dbReference>
<protein>
    <submittedName>
        <fullName evidence="2">Uncharacterized protein</fullName>
    </submittedName>
</protein>
<feature type="region of interest" description="Disordered" evidence="1">
    <location>
        <begin position="395"/>
        <end position="426"/>
    </location>
</feature>
<evidence type="ECO:0000313" key="2">
    <source>
        <dbReference type="EMBL" id="CAD9084746.1"/>
    </source>
</evidence>
<feature type="compositionally biased region" description="Basic and acidic residues" evidence="1">
    <location>
        <begin position="45"/>
        <end position="55"/>
    </location>
</feature>
<feature type="compositionally biased region" description="Acidic residues" evidence="1">
    <location>
        <begin position="504"/>
        <end position="514"/>
    </location>
</feature>
<feature type="compositionally biased region" description="Polar residues" evidence="1">
    <location>
        <begin position="16"/>
        <end position="29"/>
    </location>
</feature>
<evidence type="ECO:0000256" key="1">
    <source>
        <dbReference type="SAM" id="MobiDB-lite"/>
    </source>
</evidence>
<feature type="compositionally biased region" description="Acidic residues" evidence="1">
    <location>
        <begin position="461"/>
        <end position="477"/>
    </location>
</feature>
<dbReference type="AlphaFoldDB" id="A0A7S1KTC3"/>
<organism evidence="2">
    <name type="scientific">Percolomonas cosmopolitus</name>
    <dbReference type="NCBI Taxonomy" id="63605"/>
    <lineage>
        <taxon>Eukaryota</taxon>
        <taxon>Discoba</taxon>
        <taxon>Heterolobosea</taxon>
        <taxon>Tetramitia</taxon>
        <taxon>Eutetramitia</taxon>
        <taxon>Percolomonadidae</taxon>
        <taxon>Percolomonas</taxon>
    </lineage>
</organism>
<feature type="compositionally biased region" description="Polar residues" evidence="1">
    <location>
        <begin position="62"/>
        <end position="75"/>
    </location>
</feature>
<proteinExistence type="predicted"/>
<feature type="region of interest" description="Disordered" evidence="1">
    <location>
        <begin position="444"/>
        <end position="525"/>
    </location>
</feature>